<name>A0A0T5Z3R3_9GAMM</name>
<organism evidence="1 2">
    <name type="scientific">endosymbiont of Ridgeia piscesae</name>
    <dbReference type="NCBI Taxonomy" id="54398"/>
    <lineage>
        <taxon>Bacteria</taxon>
        <taxon>Pseudomonadati</taxon>
        <taxon>Pseudomonadota</taxon>
        <taxon>Gammaproteobacteria</taxon>
        <taxon>sulfur-oxidizing symbionts</taxon>
    </lineage>
</organism>
<feature type="non-terminal residue" evidence="1">
    <location>
        <position position="34"/>
    </location>
</feature>
<proteinExistence type="predicted"/>
<evidence type="ECO:0000313" key="2">
    <source>
        <dbReference type="Proteomes" id="UP000051276"/>
    </source>
</evidence>
<dbReference type="Proteomes" id="UP000051276">
    <property type="component" value="Unassembled WGS sequence"/>
</dbReference>
<evidence type="ECO:0000313" key="1">
    <source>
        <dbReference type="EMBL" id="KRT57141.1"/>
    </source>
</evidence>
<accession>A0A0T5Z3R3</accession>
<evidence type="ECO:0008006" key="3">
    <source>
        <dbReference type="Google" id="ProtNLM"/>
    </source>
</evidence>
<dbReference type="AlphaFoldDB" id="A0A0T5Z3R3"/>
<reference evidence="1 2" key="1">
    <citation type="submission" date="2015-11" db="EMBL/GenBank/DDBJ databases">
        <title>The genome of Candidatus Endoriftia persephone in Ridgeia piscesae and population structure of the North Eastern Pacific vestimentiferan symbionts.</title>
        <authorList>
            <person name="Perez M."/>
            <person name="Juniper K.S."/>
        </authorList>
    </citation>
    <scope>NUCLEOTIDE SEQUENCE [LARGE SCALE GENOMIC DNA]</scope>
    <source>
        <strain evidence="1">Ind10</strain>
    </source>
</reference>
<sequence length="34" mass="3894">MKLSYYPGCTLKNHARNFEDSTLYAMDRLGVEAV</sequence>
<comment type="caution">
    <text evidence="1">The sequence shown here is derived from an EMBL/GenBank/DDBJ whole genome shotgun (WGS) entry which is preliminary data.</text>
</comment>
<gene>
    <name evidence="1" type="ORF">Ga0076813_11033</name>
</gene>
<protein>
    <recommendedName>
        <fullName evidence="3">Heterodisulfide reductase subunit B</fullName>
    </recommendedName>
</protein>
<dbReference type="EMBL" id="LMXI01000591">
    <property type="protein sequence ID" value="KRT57141.1"/>
    <property type="molecule type" value="Genomic_DNA"/>
</dbReference>